<dbReference type="SUPFAM" id="SSF52402">
    <property type="entry name" value="Adenine nucleotide alpha hydrolases-like"/>
    <property type="match status" value="1"/>
</dbReference>
<comment type="caution">
    <text evidence="3">The sequence shown here is derived from an EMBL/GenBank/DDBJ whole genome shotgun (WGS) entry which is preliminary data.</text>
</comment>
<dbReference type="AlphaFoldDB" id="A0A424YHI1"/>
<dbReference type="InterPro" id="IPR014729">
    <property type="entry name" value="Rossmann-like_a/b/a_fold"/>
</dbReference>
<name>A0A424YHI1_9FIRM</name>
<dbReference type="InterPro" id="IPR006016">
    <property type="entry name" value="UspA"/>
</dbReference>
<feature type="domain" description="UspA" evidence="2">
    <location>
        <begin position="2"/>
        <end position="145"/>
    </location>
</feature>
<comment type="similarity">
    <text evidence="1">Belongs to the universal stress protein A family.</text>
</comment>
<dbReference type="CDD" id="cd00293">
    <property type="entry name" value="USP-like"/>
    <property type="match status" value="1"/>
</dbReference>
<evidence type="ECO:0000313" key="3">
    <source>
        <dbReference type="EMBL" id="RQD77647.1"/>
    </source>
</evidence>
<dbReference type="PANTHER" id="PTHR46268:SF6">
    <property type="entry name" value="UNIVERSAL STRESS PROTEIN UP12"/>
    <property type="match status" value="1"/>
</dbReference>
<gene>
    <name evidence="3" type="ORF">D5R97_01895</name>
</gene>
<dbReference type="Proteomes" id="UP000285138">
    <property type="component" value="Unassembled WGS sequence"/>
</dbReference>
<dbReference type="PANTHER" id="PTHR46268">
    <property type="entry name" value="STRESS RESPONSE PROTEIN NHAX"/>
    <property type="match status" value="1"/>
</dbReference>
<evidence type="ECO:0000256" key="1">
    <source>
        <dbReference type="ARBA" id="ARBA00008791"/>
    </source>
</evidence>
<evidence type="ECO:0000259" key="2">
    <source>
        <dbReference type="Pfam" id="PF00582"/>
    </source>
</evidence>
<dbReference type="EMBL" id="QZAA01000059">
    <property type="protein sequence ID" value="RQD77647.1"/>
    <property type="molecule type" value="Genomic_DNA"/>
</dbReference>
<accession>A0A424YHI1</accession>
<organism evidence="3 4">
    <name type="scientific">Candidatus Syntrophonatronum acetioxidans</name>
    <dbReference type="NCBI Taxonomy" id="1795816"/>
    <lineage>
        <taxon>Bacteria</taxon>
        <taxon>Bacillati</taxon>
        <taxon>Bacillota</taxon>
        <taxon>Clostridia</taxon>
        <taxon>Eubacteriales</taxon>
        <taxon>Syntrophomonadaceae</taxon>
        <taxon>Candidatus Syntrophonatronum</taxon>
    </lineage>
</organism>
<evidence type="ECO:0000313" key="4">
    <source>
        <dbReference type="Proteomes" id="UP000285138"/>
    </source>
</evidence>
<protein>
    <submittedName>
        <fullName evidence="3">Universal stress protein</fullName>
    </submittedName>
</protein>
<dbReference type="PRINTS" id="PR01438">
    <property type="entry name" value="UNVRSLSTRESS"/>
</dbReference>
<proteinExistence type="inferred from homology"/>
<dbReference type="Gene3D" id="3.40.50.620">
    <property type="entry name" value="HUPs"/>
    <property type="match status" value="1"/>
</dbReference>
<dbReference type="Pfam" id="PF00582">
    <property type="entry name" value="Usp"/>
    <property type="match status" value="1"/>
</dbReference>
<dbReference type="InterPro" id="IPR006015">
    <property type="entry name" value="Universal_stress_UspA"/>
</dbReference>
<reference evidence="3 4" key="1">
    <citation type="submission" date="2018-08" db="EMBL/GenBank/DDBJ databases">
        <title>The metabolism and importance of syntrophic acetate oxidation coupled to methane or sulfide production in haloalkaline environments.</title>
        <authorList>
            <person name="Timmers P.H.A."/>
            <person name="Vavourakis C.D."/>
            <person name="Sorokin D.Y."/>
            <person name="Sinninghe Damste J.S."/>
            <person name="Muyzer G."/>
            <person name="Stams A.J.M."/>
            <person name="Plugge C.M."/>
        </authorList>
    </citation>
    <scope>NUCLEOTIDE SEQUENCE [LARGE SCALE GENOMIC DNA]</scope>
    <source>
        <strain evidence="3">MSAO_Bac1</strain>
    </source>
</reference>
<sequence>MRVMVPIDGSEYSMKALEQGKEIAEKYNGDLLLVNVQKRIVSRPKPMSMDYDVGKFIEDDPNILHERGQHVLEKGLEKLKGSSVKVAVCLLIGDPADEILECAKRNEVDLIVIGSLGLTGISKFLMGSVSSKVVNNAHVPVMVVKKPA</sequence>